<keyword evidence="2 3" id="KW-0862">Zinc</keyword>
<dbReference type="KEGG" id="obi:106872406"/>
<evidence type="ECO:0000256" key="1">
    <source>
        <dbReference type="ARBA" id="ARBA00022723"/>
    </source>
</evidence>
<organism evidence="4">
    <name type="scientific">Octopus bimaculoides</name>
    <name type="common">California two-spotted octopus</name>
    <dbReference type="NCBI Taxonomy" id="37653"/>
    <lineage>
        <taxon>Eukaryota</taxon>
        <taxon>Metazoa</taxon>
        <taxon>Spiralia</taxon>
        <taxon>Lophotrochozoa</taxon>
        <taxon>Mollusca</taxon>
        <taxon>Cephalopoda</taxon>
        <taxon>Coleoidea</taxon>
        <taxon>Octopodiformes</taxon>
        <taxon>Octopoda</taxon>
        <taxon>Incirrata</taxon>
        <taxon>Octopodidae</taxon>
        <taxon>Octopus</taxon>
    </lineage>
</organism>
<dbReference type="PANTHER" id="PTHR10122:SF0">
    <property type="entry name" value="CYTOCHROME C OXIDASE SUBUNIT 5B, ISOFORM A-RELATED"/>
    <property type="match status" value="1"/>
</dbReference>
<dbReference type="InterPro" id="IPR036972">
    <property type="entry name" value="Cyt_c_oxidase_su5b_sf"/>
</dbReference>
<proteinExistence type="predicted"/>
<dbReference type="FunFam" id="2.60.11.10:FF:000004">
    <property type="entry name" value="Cytochrome c oxidase subunit 5B"/>
    <property type="match status" value="1"/>
</dbReference>
<feature type="binding site" evidence="3">
    <location>
        <position position="102"/>
    </location>
    <ligand>
        <name>Zn(2+)</name>
        <dbReference type="ChEBI" id="CHEBI:29105"/>
    </ligand>
</feature>
<keyword evidence="1 3" id="KW-0479">Metal-binding</keyword>
<feature type="binding site" evidence="3">
    <location>
        <position position="104"/>
    </location>
    <ligand>
        <name>Zn(2+)</name>
        <dbReference type="ChEBI" id="CHEBI:29105"/>
    </ligand>
</feature>
<reference evidence="4" key="1">
    <citation type="submission" date="2015-07" db="EMBL/GenBank/DDBJ databases">
        <title>MeaNS - Measles Nucleotide Surveillance Program.</title>
        <authorList>
            <person name="Tran T."/>
            <person name="Druce J."/>
        </authorList>
    </citation>
    <scope>NUCLEOTIDE SEQUENCE</scope>
    <source>
        <strain evidence="4">UCB-OBI-ISO-001</strain>
        <tissue evidence="4">Gonad</tissue>
    </source>
</reference>
<evidence type="ECO:0000313" key="4">
    <source>
        <dbReference type="EMBL" id="KOF85087.1"/>
    </source>
</evidence>
<dbReference type="Pfam" id="PF01215">
    <property type="entry name" value="COX5B"/>
    <property type="match status" value="1"/>
</dbReference>
<dbReference type="GO" id="GO:0045277">
    <property type="term" value="C:respiratory chain complex IV"/>
    <property type="evidence" value="ECO:0007669"/>
    <property type="project" value="InterPro"/>
</dbReference>
<dbReference type="GO" id="GO:0006123">
    <property type="term" value="P:mitochondrial electron transport, cytochrome c to oxygen"/>
    <property type="evidence" value="ECO:0007669"/>
    <property type="project" value="InterPro"/>
</dbReference>
<evidence type="ECO:0008006" key="5">
    <source>
        <dbReference type="Google" id="ProtNLM"/>
    </source>
</evidence>
<dbReference type="Gene3D" id="2.60.11.10">
    <property type="entry name" value="Cytochrome c oxidase, subunit Vb"/>
    <property type="match status" value="1"/>
</dbReference>
<evidence type="ECO:0000256" key="2">
    <source>
        <dbReference type="ARBA" id="ARBA00022833"/>
    </source>
</evidence>
<dbReference type="PROSITE" id="PS51359">
    <property type="entry name" value="COX5B_2"/>
    <property type="match status" value="1"/>
</dbReference>
<gene>
    <name evidence="4" type="ORF">OCBIM_22020881mg</name>
</gene>
<dbReference type="GO" id="GO:0005740">
    <property type="term" value="C:mitochondrial envelope"/>
    <property type="evidence" value="ECO:0007669"/>
    <property type="project" value="InterPro"/>
</dbReference>
<dbReference type="CDD" id="cd00924">
    <property type="entry name" value="Cyt_c_Oxidase_Vb"/>
    <property type="match status" value="1"/>
</dbReference>
<dbReference type="OrthoDB" id="10249250at2759"/>
<dbReference type="SUPFAM" id="SSF57802">
    <property type="entry name" value="Rubredoxin-like"/>
    <property type="match status" value="1"/>
</dbReference>
<dbReference type="AlphaFoldDB" id="A0A0L8H797"/>
<dbReference type="STRING" id="37653.A0A0L8H797"/>
<protein>
    <recommendedName>
        <fullName evidence="5">Cytochrome c oxidase subunit 5B, mitochondrial</fullName>
    </recommendedName>
</protein>
<dbReference type="InterPro" id="IPR002124">
    <property type="entry name" value="Cyt_c_oxidase_su5b"/>
</dbReference>
<dbReference type="GO" id="GO:0046872">
    <property type="term" value="F:metal ion binding"/>
    <property type="evidence" value="ECO:0007669"/>
    <property type="project" value="UniProtKB-KW"/>
</dbReference>
<feature type="binding site" evidence="3">
    <location>
        <position position="126"/>
    </location>
    <ligand>
        <name>Zn(2+)</name>
        <dbReference type="ChEBI" id="CHEBI:29105"/>
    </ligand>
</feature>
<accession>A0A0L8H797</accession>
<dbReference type="EMBL" id="KQ418971">
    <property type="protein sequence ID" value="KOF85087.1"/>
    <property type="molecule type" value="Genomic_DNA"/>
</dbReference>
<name>A0A0L8H797_OCTBM</name>
<sequence length="140" mass="15535">MAFSLCRLASNIVSKQRPVLLCLARSSSAGGKPVDHHKGKVASDVSMPDALGHAVGVERFELLAKLAGNEDPFEMNVKKRGKGTSGEPNLVPSLFDMRLVGCICEEESLVIHWMHLYKGEPKRCQCGYWFKLSEMKPIEY</sequence>
<evidence type="ECO:0000256" key="3">
    <source>
        <dbReference type="PIRSR" id="PIRSR602124-1"/>
    </source>
</evidence>
<dbReference type="PANTHER" id="PTHR10122">
    <property type="entry name" value="CYTOCHROME C OXIDASE SUBUNIT 5B, MITOCHONDRIAL"/>
    <property type="match status" value="1"/>
</dbReference>
<feature type="binding site" evidence="3">
    <location>
        <position position="124"/>
    </location>
    <ligand>
        <name>Zn(2+)</name>
        <dbReference type="ChEBI" id="CHEBI:29105"/>
    </ligand>
</feature>
<dbReference type="OMA" id="NDDPFGM"/>